<name>A0A382MBM6_9ZZZZ</name>
<evidence type="ECO:0000256" key="3">
    <source>
        <dbReference type="ARBA" id="ARBA00022840"/>
    </source>
</evidence>
<organism evidence="4">
    <name type="scientific">marine metagenome</name>
    <dbReference type="NCBI Taxonomy" id="408172"/>
    <lineage>
        <taxon>unclassified sequences</taxon>
        <taxon>metagenomes</taxon>
        <taxon>ecological metagenomes</taxon>
    </lineage>
</organism>
<dbReference type="GO" id="GO:0005524">
    <property type="term" value="F:ATP binding"/>
    <property type="evidence" value="ECO:0007669"/>
    <property type="project" value="UniProtKB-KW"/>
</dbReference>
<dbReference type="InterPro" id="IPR037171">
    <property type="entry name" value="NagB/RpiA_transferase-like"/>
</dbReference>
<keyword evidence="2" id="KW-0547">Nucleotide-binding</keyword>
<dbReference type="EMBL" id="UINC01092405">
    <property type="protein sequence ID" value="SVC45958.1"/>
    <property type="molecule type" value="Genomic_DNA"/>
</dbReference>
<dbReference type="SUPFAM" id="SSF100950">
    <property type="entry name" value="NagB/RpiA/CoA transferase-like"/>
    <property type="match status" value="1"/>
</dbReference>
<dbReference type="PANTHER" id="PTHR23407">
    <property type="entry name" value="ATPASE INHIBITOR/5-FORMYLTETRAHYDROFOLATE CYCLO-LIGASE"/>
    <property type="match status" value="1"/>
</dbReference>
<dbReference type="PANTHER" id="PTHR23407:SF1">
    <property type="entry name" value="5-FORMYLTETRAHYDROFOLATE CYCLO-LIGASE"/>
    <property type="match status" value="1"/>
</dbReference>
<proteinExistence type="inferred from homology"/>
<dbReference type="GO" id="GO:0009396">
    <property type="term" value="P:folic acid-containing compound biosynthetic process"/>
    <property type="evidence" value="ECO:0007669"/>
    <property type="project" value="TreeGrafter"/>
</dbReference>
<keyword evidence="3" id="KW-0067">ATP-binding</keyword>
<dbReference type="GO" id="GO:0030272">
    <property type="term" value="F:5-formyltetrahydrofolate cyclo-ligase activity"/>
    <property type="evidence" value="ECO:0007669"/>
    <property type="project" value="TreeGrafter"/>
</dbReference>
<evidence type="ECO:0000256" key="1">
    <source>
        <dbReference type="ARBA" id="ARBA00010638"/>
    </source>
</evidence>
<dbReference type="GO" id="GO:0035999">
    <property type="term" value="P:tetrahydrofolate interconversion"/>
    <property type="evidence" value="ECO:0007669"/>
    <property type="project" value="TreeGrafter"/>
</dbReference>
<evidence type="ECO:0008006" key="5">
    <source>
        <dbReference type="Google" id="ProtNLM"/>
    </source>
</evidence>
<protein>
    <recommendedName>
        <fullName evidence="5">5-formyltetrahydrofolate cyclo-ligase</fullName>
    </recommendedName>
</protein>
<reference evidence="4" key="1">
    <citation type="submission" date="2018-05" db="EMBL/GenBank/DDBJ databases">
        <authorList>
            <person name="Lanie J.A."/>
            <person name="Ng W.-L."/>
            <person name="Kazmierczak K.M."/>
            <person name="Andrzejewski T.M."/>
            <person name="Davidsen T.M."/>
            <person name="Wayne K.J."/>
            <person name="Tettelin H."/>
            <person name="Glass J.I."/>
            <person name="Rusch D."/>
            <person name="Podicherti R."/>
            <person name="Tsui H.-C.T."/>
            <person name="Winkler M.E."/>
        </authorList>
    </citation>
    <scope>NUCLEOTIDE SEQUENCE</scope>
</reference>
<gene>
    <name evidence="4" type="ORF">METZ01_LOCUS298812</name>
</gene>
<sequence length="198" mass="22648">MIEEERRKLRERLRLARKQLTKKQQVSAAETLRELVTQQDFYHEASHIAFYHSVDGEIDPGPLLNQSLEEGKSCFLPAITDENPNIISFAPFDEYTVLSKNQWGIEEPPITKETISPAEFDLVFVPLVAFDVNCFRLGMGKGFYDRTFSFKISDRQNWPMLIGLAHECQLTDSLPIAGWDVRLNAVVTAKKIYRPDAA</sequence>
<accession>A0A382MBM6</accession>
<dbReference type="NCBIfam" id="TIGR02727">
    <property type="entry name" value="MTHFS_bact"/>
    <property type="match status" value="1"/>
</dbReference>
<dbReference type="AlphaFoldDB" id="A0A382MBM6"/>
<dbReference type="PIRSF" id="PIRSF006806">
    <property type="entry name" value="FTHF_cligase"/>
    <property type="match status" value="1"/>
</dbReference>
<evidence type="ECO:0000256" key="2">
    <source>
        <dbReference type="ARBA" id="ARBA00022741"/>
    </source>
</evidence>
<dbReference type="Gene3D" id="3.40.50.10420">
    <property type="entry name" value="NagB/RpiA/CoA transferase-like"/>
    <property type="match status" value="1"/>
</dbReference>
<comment type="similarity">
    <text evidence="1">Belongs to the 5-formyltetrahydrofolate cyclo-ligase family.</text>
</comment>
<evidence type="ECO:0000313" key="4">
    <source>
        <dbReference type="EMBL" id="SVC45958.1"/>
    </source>
</evidence>
<dbReference type="InterPro" id="IPR024185">
    <property type="entry name" value="FTHF_cligase-like_sf"/>
</dbReference>
<dbReference type="Pfam" id="PF01812">
    <property type="entry name" value="5-FTHF_cyc-lig"/>
    <property type="match status" value="1"/>
</dbReference>
<dbReference type="InterPro" id="IPR002698">
    <property type="entry name" value="FTHF_cligase"/>
</dbReference>